<evidence type="ECO:0000256" key="3">
    <source>
        <dbReference type="ARBA" id="ARBA00020392"/>
    </source>
</evidence>
<comment type="subcellular location">
    <subcellularLocation>
        <location evidence="1">Cell membrane</location>
        <topology evidence="1">Peripheral membrane protein</topology>
        <orientation evidence="1">Cytoplasmic side</orientation>
    </subcellularLocation>
</comment>
<gene>
    <name evidence="11" type="ORF">HHL21_19980</name>
</gene>
<keyword evidence="11" id="KW-0969">Cilium</keyword>
<keyword evidence="10" id="KW-1006">Bacterial flagellum protein export</keyword>
<dbReference type="RefSeq" id="WP_169469180.1">
    <property type="nucleotide sequence ID" value="NZ_JABBGG010000015.1"/>
</dbReference>
<proteinExistence type="inferred from homology"/>
<keyword evidence="6" id="KW-0145">Chemotaxis</keyword>
<evidence type="ECO:0000256" key="4">
    <source>
        <dbReference type="ARBA" id="ARBA00022448"/>
    </source>
</evidence>
<evidence type="ECO:0000256" key="10">
    <source>
        <dbReference type="ARBA" id="ARBA00023225"/>
    </source>
</evidence>
<evidence type="ECO:0000256" key="6">
    <source>
        <dbReference type="ARBA" id="ARBA00022500"/>
    </source>
</evidence>
<dbReference type="GO" id="GO:0005886">
    <property type="term" value="C:plasma membrane"/>
    <property type="evidence" value="ECO:0007669"/>
    <property type="project" value="UniProtKB-SubCell"/>
</dbReference>
<evidence type="ECO:0000256" key="1">
    <source>
        <dbReference type="ARBA" id="ARBA00004413"/>
    </source>
</evidence>
<dbReference type="AlphaFoldDB" id="A0A848HPQ6"/>
<keyword evidence="9" id="KW-0472">Membrane</keyword>
<dbReference type="Proteomes" id="UP000583752">
    <property type="component" value="Unassembled WGS sequence"/>
</dbReference>
<evidence type="ECO:0000256" key="9">
    <source>
        <dbReference type="ARBA" id="ARBA00023136"/>
    </source>
</evidence>
<evidence type="ECO:0000256" key="2">
    <source>
        <dbReference type="ARBA" id="ARBA00010004"/>
    </source>
</evidence>
<keyword evidence="8" id="KW-0653">Protein transport</keyword>
<comment type="similarity">
    <text evidence="2">Belongs to the FliJ family.</text>
</comment>
<dbReference type="GO" id="GO:0071973">
    <property type="term" value="P:bacterial-type flagellum-dependent cell motility"/>
    <property type="evidence" value="ECO:0007669"/>
    <property type="project" value="InterPro"/>
</dbReference>
<evidence type="ECO:0000313" key="12">
    <source>
        <dbReference type="Proteomes" id="UP000583752"/>
    </source>
</evidence>
<dbReference type="GO" id="GO:0015031">
    <property type="term" value="P:protein transport"/>
    <property type="evidence" value="ECO:0007669"/>
    <property type="project" value="UniProtKB-KW"/>
</dbReference>
<keyword evidence="4" id="KW-0813">Transport</keyword>
<evidence type="ECO:0000256" key="8">
    <source>
        <dbReference type="ARBA" id="ARBA00022927"/>
    </source>
</evidence>
<dbReference type="GO" id="GO:0006935">
    <property type="term" value="P:chemotaxis"/>
    <property type="evidence" value="ECO:0007669"/>
    <property type="project" value="UniProtKB-KW"/>
</dbReference>
<reference evidence="11 12" key="1">
    <citation type="submission" date="2020-04" db="EMBL/GenBank/DDBJ databases">
        <title>Massilia sp. RP-1-19 isolated from soil.</title>
        <authorList>
            <person name="Dahal R.H."/>
        </authorList>
    </citation>
    <scope>NUCLEOTIDE SEQUENCE [LARGE SCALE GENOMIC DNA]</scope>
    <source>
        <strain evidence="11 12">RP-1-19</strain>
    </source>
</reference>
<dbReference type="GO" id="GO:0009288">
    <property type="term" value="C:bacterial-type flagellum"/>
    <property type="evidence" value="ECO:0007669"/>
    <property type="project" value="InterPro"/>
</dbReference>
<accession>A0A848HPQ6</accession>
<keyword evidence="11" id="KW-0282">Flagellum</keyword>
<keyword evidence="7" id="KW-1005">Bacterial flagellum biogenesis</keyword>
<dbReference type="GO" id="GO:0044781">
    <property type="term" value="P:bacterial-type flagellum organization"/>
    <property type="evidence" value="ECO:0007669"/>
    <property type="project" value="UniProtKB-KW"/>
</dbReference>
<keyword evidence="5" id="KW-1003">Cell membrane</keyword>
<dbReference type="Pfam" id="PF02050">
    <property type="entry name" value="FliJ"/>
    <property type="match status" value="1"/>
</dbReference>
<protein>
    <recommendedName>
        <fullName evidence="3">Flagellar FliJ protein</fullName>
    </recommendedName>
</protein>
<dbReference type="Gene3D" id="1.10.287.1700">
    <property type="match status" value="1"/>
</dbReference>
<keyword evidence="11" id="KW-0966">Cell projection</keyword>
<dbReference type="EMBL" id="JABBGG010000015">
    <property type="protein sequence ID" value="NML63325.1"/>
    <property type="molecule type" value="Genomic_DNA"/>
</dbReference>
<dbReference type="InterPro" id="IPR012823">
    <property type="entry name" value="Flagell_FliJ"/>
</dbReference>
<evidence type="ECO:0000256" key="5">
    <source>
        <dbReference type="ARBA" id="ARBA00022475"/>
    </source>
</evidence>
<comment type="caution">
    <text evidence="11">The sequence shown here is derived from an EMBL/GenBank/DDBJ whole genome shotgun (WGS) entry which is preliminary data.</text>
</comment>
<keyword evidence="12" id="KW-1185">Reference proteome</keyword>
<dbReference type="InterPro" id="IPR053716">
    <property type="entry name" value="Flag_assembly_chemotaxis_eff"/>
</dbReference>
<evidence type="ECO:0000256" key="7">
    <source>
        <dbReference type="ARBA" id="ARBA00022795"/>
    </source>
</evidence>
<organism evidence="11 12">
    <name type="scientific">Massilia polaris</name>
    <dbReference type="NCBI Taxonomy" id="2728846"/>
    <lineage>
        <taxon>Bacteria</taxon>
        <taxon>Pseudomonadati</taxon>
        <taxon>Pseudomonadota</taxon>
        <taxon>Betaproteobacteria</taxon>
        <taxon>Burkholderiales</taxon>
        <taxon>Oxalobacteraceae</taxon>
        <taxon>Telluria group</taxon>
        <taxon>Massilia</taxon>
    </lineage>
</organism>
<sequence>MSLKNTINSLGTLVHLRSIEVDRLQAEMAAQQATSARYRANLVRLEGLAEGSGPSGALPLALALNVGQYKQAVMQLADTHRTDLSLHEANMAVSQRALTSAWTRRELLGQVLEQKKDVADLAQQRVDRKRQDDLATQAWMAGQNK</sequence>
<evidence type="ECO:0000313" key="11">
    <source>
        <dbReference type="EMBL" id="NML63325.1"/>
    </source>
</evidence>
<name>A0A848HPQ6_9BURK</name>